<dbReference type="AlphaFoldDB" id="A0A1C3NZT5"/>
<name>A0A1C3NZT5_9ACTN</name>
<reference evidence="2" key="1">
    <citation type="submission" date="2016-02" db="EMBL/GenBank/DDBJ databases">
        <authorList>
            <person name="Wibberg D."/>
        </authorList>
    </citation>
    <scope>NUCLEOTIDE SEQUENCE [LARGE SCALE GENOMIC DNA]</scope>
</reference>
<sequence length="110" mass="12136">MYFGKGLPGWDSWWGASCAFSKEILDVMWPEEIPEIGFHVEEDTVAILGRARALLMDQNPGGSFPLGERFAIADHCWLPGMRFRTEVSAQLGLLPSDREGTGNASVLARP</sequence>
<protein>
    <submittedName>
        <fullName evidence="1">Uncharacterized protein</fullName>
    </submittedName>
</protein>
<evidence type="ECO:0000313" key="1">
    <source>
        <dbReference type="EMBL" id="SBW23040.1"/>
    </source>
</evidence>
<proteinExistence type="predicted"/>
<organism evidence="1 2">
    <name type="scientific">Candidatus Protofrankia californiensis</name>
    <dbReference type="NCBI Taxonomy" id="1839754"/>
    <lineage>
        <taxon>Bacteria</taxon>
        <taxon>Bacillati</taxon>
        <taxon>Actinomycetota</taxon>
        <taxon>Actinomycetes</taxon>
        <taxon>Frankiales</taxon>
        <taxon>Frankiaceae</taxon>
        <taxon>Protofrankia</taxon>
    </lineage>
</organism>
<dbReference type="Proteomes" id="UP000199013">
    <property type="component" value="Unassembled WGS sequence"/>
</dbReference>
<evidence type="ECO:0000313" key="2">
    <source>
        <dbReference type="Proteomes" id="UP000199013"/>
    </source>
</evidence>
<gene>
    <name evidence="1" type="ORF">FDG2_3473</name>
</gene>
<accession>A0A1C3NZT5</accession>
<keyword evidence="2" id="KW-1185">Reference proteome</keyword>
<dbReference type="EMBL" id="FLUV01001456">
    <property type="protein sequence ID" value="SBW23040.1"/>
    <property type="molecule type" value="Genomic_DNA"/>
</dbReference>